<dbReference type="PANTHER" id="PTHR37423">
    <property type="entry name" value="SOLUBLE LYTIC MUREIN TRANSGLYCOSYLASE-RELATED"/>
    <property type="match status" value="1"/>
</dbReference>
<proteinExistence type="inferred from homology"/>
<dbReference type="InterPro" id="IPR023346">
    <property type="entry name" value="Lysozyme-like_dom_sf"/>
</dbReference>
<dbReference type="PANTHER" id="PTHR37423:SF2">
    <property type="entry name" value="MEMBRANE-BOUND LYTIC MUREIN TRANSGLYCOSYLASE C"/>
    <property type="match status" value="1"/>
</dbReference>
<dbReference type="Pfam" id="PF01464">
    <property type="entry name" value="SLT"/>
    <property type="match status" value="1"/>
</dbReference>
<comment type="similarity">
    <text evidence="1">Belongs to the transglycosylase Slt family.</text>
</comment>
<dbReference type="Gene3D" id="1.10.530.10">
    <property type="match status" value="1"/>
</dbReference>
<organism evidence="5">
    <name type="scientific">Ochrobactrum sp. LM19</name>
    <dbReference type="NCBI Taxonomy" id="1449781"/>
    <lineage>
        <taxon>Bacteria</taxon>
        <taxon>Pseudomonadati</taxon>
        <taxon>Pseudomonadota</taxon>
        <taxon>Alphaproteobacteria</taxon>
        <taxon>Hyphomicrobiales</taxon>
        <taxon>Brucellaceae</taxon>
        <taxon>Brucella/Ochrobactrum group</taxon>
        <taxon>Ochrobactrum</taxon>
    </lineage>
</organism>
<protein>
    <submittedName>
        <fullName evidence="5">Lytic transglycosylase</fullName>
    </submittedName>
</protein>
<evidence type="ECO:0000259" key="4">
    <source>
        <dbReference type="Pfam" id="PF01464"/>
    </source>
</evidence>
<feature type="compositionally biased region" description="Polar residues" evidence="3">
    <location>
        <begin position="56"/>
        <end position="69"/>
    </location>
</feature>
<dbReference type="CDD" id="cd00254">
    <property type="entry name" value="LT-like"/>
    <property type="match status" value="1"/>
</dbReference>
<evidence type="ECO:0000313" key="5">
    <source>
        <dbReference type="EMBL" id="AJW29997.1"/>
    </source>
</evidence>
<reference evidence="5" key="1">
    <citation type="submission" date="2014-09" db="EMBL/GenBank/DDBJ databases">
        <title>The mobilome of the heavy metals and metalloids hypertolerant bacteria from the Lubin copper mine (Poland).</title>
        <authorList>
            <person name="Dziewit L."/>
            <person name="Bartosik D."/>
        </authorList>
    </citation>
    <scope>NUCLEOTIDE SEQUENCE</scope>
    <source>
        <plasmid evidence="5">pLM19O2</plasmid>
    </source>
</reference>
<feature type="domain" description="Transglycosylase SLT" evidence="4">
    <location>
        <begin position="87"/>
        <end position="184"/>
    </location>
</feature>
<evidence type="ECO:0000256" key="3">
    <source>
        <dbReference type="SAM" id="MobiDB-lite"/>
    </source>
</evidence>
<name>A0A0D5A0D2_9HYPH</name>
<sequence>MVLLASAASAQSEQYSSSGIFTDRASRQLLAYSPVSVKLLPSERNATKAAPDLVQPGQNRPRTDTQNTASTPLCENAILPRDTVRELIIDEATRQNADAALALAIAAEESDYGSNVNSKAGARGIMQLMPATASAYGVTSICDPKQNISGGVRFLKDLMQRFDGNVMLVVAAYNAGEERILRSRGIPAFPETVNYTAKVINRYYDFDNLLKGAGKTVPLRSAETRPAPSIISASSSGPQRQEWIGGSVLILNQEH</sequence>
<geneLocation type="plasmid" evidence="5">
    <name>pLM19O2</name>
</geneLocation>
<gene>
    <name evidence="5" type="ORF">pLM19O2_p52</name>
</gene>
<evidence type="ECO:0000256" key="2">
    <source>
        <dbReference type="ARBA" id="ARBA00009387"/>
    </source>
</evidence>
<dbReference type="AlphaFoldDB" id="A0A0D5A0D2"/>
<accession>A0A0D5A0D2</accession>
<evidence type="ECO:0000256" key="1">
    <source>
        <dbReference type="ARBA" id="ARBA00007734"/>
    </source>
</evidence>
<keyword evidence="5" id="KW-0614">Plasmid</keyword>
<dbReference type="InterPro" id="IPR008258">
    <property type="entry name" value="Transglycosylase_SLT_dom_1"/>
</dbReference>
<dbReference type="EMBL" id="KM659092">
    <property type="protein sequence ID" value="AJW29997.1"/>
    <property type="molecule type" value="Genomic_DNA"/>
</dbReference>
<comment type="similarity">
    <text evidence="2">Belongs to the virb1 family.</text>
</comment>
<feature type="region of interest" description="Disordered" evidence="3">
    <location>
        <begin position="47"/>
        <end position="69"/>
    </location>
</feature>
<dbReference type="SUPFAM" id="SSF53955">
    <property type="entry name" value="Lysozyme-like"/>
    <property type="match status" value="1"/>
</dbReference>